<feature type="domain" description="4Fe-4S ferredoxin-type" evidence="5">
    <location>
        <begin position="111"/>
        <end position="140"/>
    </location>
</feature>
<dbReference type="PANTHER" id="PTHR43687:SF1">
    <property type="entry name" value="FERREDOXIN III"/>
    <property type="match status" value="1"/>
</dbReference>
<comment type="caution">
    <text evidence="6">The sequence shown here is derived from an EMBL/GenBank/DDBJ whole genome shotgun (WGS) entry which is preliminary data.</text>
</comment>
<protein>
    <recommendedName>
        <fullName evidence="5">4Fe-4S ferredoxin-type domain-containing protein</fullName>
    </recommendedName>
</protein>
<evidence type="ECO:0000259" key="5">
    <source>
        <dbReference type="PROSITE" id="PS51379"/>
    </source>
</evidence>
<accession>X1G1A9</accession>
<evidence type="ECO:0000256" key="3">
    <source>
        <dbReference type="ARBA" id="ARBA00023004"/>
    </source>
</evidence>
<dbReference type="InterPro" id="IPR036388">
    <property type="entry name" value="WH-like_DNA-bd_sf"/>
</dbReference>
<evidence type="ECO:0000313" key="6">
    <source>
        <dbReference type="EMBL" id="GAH35379.1"/>
    </source>
</evidence>
<gene>
    <name evidence="6" type="ORF">S03H2_22268</name>
</gene>
<dbReference type="InterPro" id="IPR017900">
    <property type="entry name" value="4Fe4S_Fe_S_CS"/>
</dbReference>
<dbReference type="GO" id="GO:0046872">
    <property type="term" value="F:metal ion binding"/>
    <property type="evidence" value="ECO:0007669"/>
    <property type="project" value="UniProtKB-KW"/>
</dbReference>
<organism evidence="6">
    <name type="scientific">marine sediment metagenome</name>
    <dbReference type="NCBI Taxonomy" id="412755"/>
    <lineage>
        <taxon>unclassified sequences</taxon>
        <taxon>metagenomes</taxon>
        <taxon>ecological metagenomes</taxon>
    </lineage>
</organism>
<keyword evidence="4" id="KW-0411">Iron-sulfur</keyword>
<dbReference type="EMBL" id="BARU01011964">
    <property type="protein sequence ID" value="GAH35379.1"/>
    <property type="molecule type" value="Genomic_DNA"/>
</dbReference>
<dbReference type="Gene3D" id="3.30.70.20">
    <property type="match status" value="1"/>
</dbReference>
<sequence length="179" mass="20548">MAKQTSLVKILLANKEKILDHGMYNLTEFEDIINELTDVESSRQRILEKIEEHDTIDIPRLKKELEISEKNLLCTIEYLKELGFLEFIGEKPRFFQDIVNVSKQKSIFPNVTIIRDKNLCSGCGFCASICPVGAITYSKVKFEFNEELCIDCGLCYTCCPRSFFPEVLKASEENDDTDI</sequence>
<dbReference type="InterPro" id="IPR050572">
    <property type="entry name" value="Fe-S_Ferredoxin"/>
</dbReference>
<dbReference type="AlphaFoldDB" id="X1G1A9"/>
<proteinExistence type="predicted"/>
<keyword evidence="3" id="KW-0408">Iron</keyword>
<dbReference type="PANTHER" id="PTHR43687">
    <property type="entry name" value="ADENYLYLSULFATE REDUCTASE, BETA SUBUNIT"/>
    <property type="match status" value="1"/>
</dbReference>
<keyword evidence="2" id="KW-0479">Metal-binding</keyword>
<name>X1G1A9_9ZZZZ</name>
<evidence type="ECO:0000256" key="1">
    <source>
        <dbReference type="ARBA" id="ARBA00022485"/>
    </source>
</evidence>
<dbReference type="SUPFAM" id="SSF54862">
    <property type="entry name" value="4Fe-4S ferredoxins"/>
    <property type="match status" value="1"/>
</dbReference>
<dbReference type="Pfam" id="PF12838">
    <property type="entry name" value="Fer4_7"/>
    <property type="match status" value="1"/>
</dbReference>
<dbReference type="PROSITE" id="PS00198">
    <property type="entry name" value="4FE4S_FER_1"/>
    <property type="match status" value="1"/>
</dbReference>
<keyword evidence="1" id="KW-0004">4Fe-4S</keyword>
<reference evidence="6" key="1">
    <citation type="journal article" date="2014" name="Front. Microbiol.">
        <title>High frequency of phylogenetically diverse reductive dehalogenase-homologous genes in deep subseafloor sedimentary metagenomes.</title>
        <authorList>
            <person name="Kawai M."/>
            <person name="Futagami T."/>
            <person name="Toyoda A."/>
            <person name="Takaki Y."/>
            <person name="Nishi S."/>
            <person name="Hori S."/>
            <person name="Arai W."/>
            <person name="Tsubouchi T."/>
            <person name="Morono Y."/>
            <person name="Uchiyama I."/>
            <person name="Ito T."/>
            <person name="Fujiyama A."/>
            <person name="Inagaki F."/>
            <person name="Takami H."/>
        </authorList>
    </citation>
    <scope>NUCLEOTIDE SEQUENCE</scope>
    <source>
        <strain evidence="6">Expedition CK06-06</strain>
    </source>
</reference>
<evidence type="ECO:0000256" key="2">
    <source>
        <dbReference type="ARBA" id="ARBA00022723"/>
    </source>
</evidence>
<dbReference type="GO" id="GO:0051539">
    <property type="term" value="F:4 iron, 4 sulfur cluster binding"/>
    <property type="evidence" value="ECO:0007669"/>
    <property type="project" value="UniProtKB-KW"/>
</dbReference>
<dbReference type="PROSITE" id="PS51379">
    <property type="entry name" value="4FE4S_FER_2"/>
    <property type="match status" value="2"/>
</dbReference>
<feature type="domain" description="4Fe-4S ferredoxin-type" evidence="5">
    <location>
        <begin position="141"/>
        <end position="169"/>
    </location>
</feature>
<evidence type="ECO:0000256" key="4">
    <source>
        <dbReference type="ARBA" id="ARBA00023014"/>
    </source>
</evidence>
<feature type="non-terminal residue" evidence="6">
    <location>
        <position position="179"/>
    </location>
</feature>
<dbReference type="Gene3D" id="1.10.10.10">
    <property type="entry name" value="Winged helix-like DNA-binding domain superfamily/Winged helix DNA-binding domain"/>
    <property type="match status" value="1"/>
</dbReference>
<dbReference type="InterPro" id="IPR017896">
    <property type="entry name" value="4Fe4S_Fe-S-bd"/>
</dbReference>